<dbReference type="AlphaFoldDB" id="A0A0G4GRZ9"/>
<evidence type="ECO:0000313" key="2">
    <source>
        <dbReference type="EMBL" id="CEM33389.1"/>
    </source>
</evidence>
<feature type="compositionally biased region" description="Low complexity" evidence="1">
    <location>
        <begin position="160"/>
        <end position="174"/>
    </location>
</feature>
<organism evidence="2 3">
    <name type="scientific">Vitrella brassicaformis (strain CCMP3155)</name>
    <dbReference type="NCBI Taxonomy" id="1169540"/>
    <lineage>
        <taxon>Eukaryota</taxon>
        <taxon>Sar</taxon>
        <taxon>Alveolata</taxon>
        <taxon>Colpodellida</taxon>
        <taxon>Vitrellaceae</taxon>
        <taxon>Vitrella</taxon>
    </lineage>
</organism>
<feature type="compositionally biased region" description="Basic and acidic residues" evidence="1">
    <location>
        <begin position="150"/>
        <end position="159"/>
    </location>
</feature>
<dbReference type="VEuPathDB" id="CryptoDB:Vbra_18535"/>
<gene>
    <name evidence="2" type="ORF">Vbra_18535</name>
</gene>
<protein>
    <submittedName>
        <fullName evidence="2">Uncharacterized protein</fullName>
    </submittedName>
</protein>
<evidence type="ECO:0000256" key="1">
    <source>
        <dbReference type="SAM" id="MobiDB-lite"/>
    </source>
</evidence>
<dbReference type="EMBL" id="CDMY01000781">
    <property type="protein sequence ID" value="CEM33389.1"/>
    <property type="molecule type" value="Genomic_DNA"/>
</dbReference>
<feature type="region of interest" description="Disordered" evidence="1">
    <location>
        <begin position="77"/>
        <end position="174"/>
    </location>
</feature>
<dbReference type="OrthoDB" id="690068at2759"/>
<proteinExistence type="predicted"/>
<dbReference type="Proteomes" id="UP000041254">
    <property type="component" value="Unassembled WGS sequence"/>
</dbReference>
<keyword evidence="3" id="KW-1185">Reference proteome</keyword>
<feature type="compositionally biased region" description="Polar residues" evidence="1">
    <location>
        <begin position="119"/>
        <end position="149"/>
    </location>
</feature>
<accession>A0A0G4GRZ9</accession>
<name>A0A0G4GRZ9_VITBC</name>
<reference evidence="2 3" key="1">
    <citation type="submission" date="2014-11" db="EMBL/GenBank/DDBJ databases">
        <authorList>
            <person name="Zhu J."/>
            <person name="Qi W."/>
            <person name="Song R."/>
        </authorList>
    </citation>
    <scope>NUCLEOTIDE SEQUENCE [LARGE SCALE GENOMIC DNA]</scope>
</reference>
<dbReference type="InParanoid" id="A0A0G4GRZ9"/>
<evidence type="ECO:0000313" key="3">
    <source>
        <dbReference type="Proteomes" id="UP000041254"/>
    </source>
</evidence>
<sequence>MRHIYTHASRPSFAASDGYFAALRRELYQLCERPMMDKAFYTKRMFAPQPNKATAQPPMPSVREADHPLAASAHDQWNDEGRYPMSPLMHMHSSADGLNVDDRRPRPHQHTGSVGFRQLASSSSDSFRLNQHNNANPNMSMQGEWSSSLPRHDALRRLDASPAHSSSSHDNSDT</sequence>